<dbReference type="AlphaFoldDB" id="A0A9D4LLM5"/>
<protein>
    <submittedName>
        <fullName evidence="1">Uncharacterized protein</fullName>
    </submittedName>
</protein>
<reference evidence="1" key="1">
    <citation type="journal article" date="2019" name="bioRxiv">
        <title>The Genome of the Zebra Mussel, Dreissena polymorpha: A Resource for Invasive Species Research.</title>
        <authorList>
            <person name="McCartney M.A."/>
            <person name="Auch B."/>
            <person name="Kono T."/>
            <person name="Mallez S."/>
            <person name="Zhang Y."/>
            <person name="Obille A."/>
            <person name="Becker A."/>
            <person name="Abrahante J.E."/>
            <person name="Garbe J."/>
            <person name="Badalamenti J.P."/>
            <person name="Herman A."/>
            <person name="Mangelson H."/>
            <person name="Liachko I."/>
            <person name="Sullivan S."/>
            <person name="Sone E.D."/>
            <person name="Koren S."/>
            <person name="Silverstein K.A.T."/>
            <person name="Beckman K.B."/>
            <person name="Gohl D.M."/>
        </authorList>
    </citation>
    <scope>NUCLEOTIDE SEQUENCE</scope>
    <source>
        <strain evidence="1">Duluth1</strain>
        <tissue evidence="1">Whole animal</tissue>
    </source>
</reference>
<organism evidence="1 2">
    <name type="scientific">Dreissena polymorpha</name>
    <name type="common">Zebra mussel</name>
    <name type="synonym">Mytilus polymorpha</name>
    <dbReference type="NCBI Taxonomy" id="45954"/>
    <lineage>
        <taxon>Eukaryota</taxon>
        <taxon>Metazoa</taxon>
        <taxon>Spiralia</taxon>
        <taxon>Lophotrochozoa</taxon>
        <taxon>Mollusca</taxon>
        <taxon>Bivalvia</taxon>
        <taxon>Autobranchia</taxon>
        <taxon>Heteroconchia</taxon>
        <taxon>Euheterodonta</taxon>
        <taxon>Imparidentia</taxon>
        <taxon>Neoheterodontei</taxon>
        <taxon>Myida</taxon>
        <taxon>Dreissenoidea</taxon>
        <taxon>Dreissenidae</taxon>
        <taxon>Dreissena</taxon>
    </lineage>
</organism>
<dbReference type="EMBL" id="JAIWYP010000002">
    <property type="protein sequence ID" value="KAH3860290.1"/>
    <property type="molecule type" value="Genomic_DNA"/>
</dbReference>
<name>A0A9D4LLM5_DREPO</name>
<comment type="caution">
    <text evidence="1">The sequence shown here is derived from an EMBL/GenBank/DDBJ whole genome shotgun (WGS) entry which is preliminary data.</text>
</comment>
<evidence type="ECO:0000313" key="1">
    <source>
        <dbReference type="EMBL" id="KAH3860290.1"/>
    </source>
</evidence>
<reference evidence="1" key="2">
    <citation type="submission" date="2020-11" db="EMBL/GenBank/DDBJ databases">
        <authorList>
            <person name="McCartney M.A."/>
            <person name="Auch B."/>
            <person name="Kono T."/>
            <person name="Mallez S."/>
            <person name="Becker A."/>
            <person name="Gohl D.M."/>
            <person name="Silverstein K.A.T."/>
            <person name="Koren S."/>
            <person name="Bechman K.B."/>
            <person name="Herman A."/>
            <person name="Abrahante J.E."/>
            <person name="Garbe J."/>
        </authorList>
    </citation>
    <scope>NUCLEOTIDE SEQUENCE</scope>
    <source>
        <strain evidence="1">Duluth1</strain>
        <tissue evidence="1">Whole animal</tissue>
    </source>
</reference>
<gene>
    <name evidence="1" type="ORF">DPMN_023185</name>
</gene>
<keyword evidence="2" id="KW-1185">Reference proteome</keyword>
<dbReference type="Proteomes" id="UP000828390">
    <property type="component" value="Unassembled WGS sequence"/>
</dbReference>
<evidence type="ECO:0000313" key="2">
    <source>
        <dbReference type="Proteomes" id="UP000828390"/>
    </source>
</evidence>
<proteinExistence type="predicted"/>
<sequence>MESTVFIQTMPHSTYVKLKIPLNPLPNQLIHQPQKKQAHRRLYLRRHHNKRIALSSVRNIHQNLRAYML</sequence>
<accession>A0A9D4LLM5</accession>